<sequence length="148" mass="15311">MALAGVAAAIIATVCITHASVTAPSRARSAIPAQPALTAPQILAGIGAHDVEVVFTSDVETNCGAAASDGGNGGCFHSATPNTIYLSPGLTPTSLRYLTLHEYAHVTQHRDGTAMDECEADRLAIAWGADPRFAHYLPTCPTPEDATR</sequence>
<protein>
    <recommendedName>
        <fullName evidence="4">DUF4157 domain-containing protein</fullName>
    </recommendedName>
</protein>
<keyword evidence="3" id="KW-1185">Reference proteome</keyword>
<name>A0A7W7BSV0_9MICO</name>
<evidence type="ECO:0000313" key="2">
    <source>
        <dbReference type="EMBL" id="MBB4667068.1"/>
    </source>
</evidence>
<evidence type="ECO:0000313" key="3">
    <source>
        <dbReference type="Proteomes" id="UP000573729"/>
    </source>
</evidence>
<comment type="caution">
    <text evidence="2">The sequence shown here is derived from an EMBL/GenBank/DDBJ whole genome shotgun (WGS) entry which is preliminary data.</text>
</comment>
<dbReference type="AlphaFoldDB" id="A0A7W7BSV0"/>
<keyword evidence="1" id="KW-0732">Signal</keyword>
<reference evidence="2 3" key="1">
    <citation type="submission" date="2020-08" db="EMBL/GenBank/DDBJ databases">
        <title>Sequencing the genomes of 1000 actinobacteria strains.</title>
        <authorList>
            <person name="Klenk H.-P."/>
        </authorList>
    </citation>
    <scope>NUCLEOTIDE SEQUENCE [LARGE SCALE GENOMIC DNA]</scope>
    <source>
        <strain evidence="2 3">DSM 24947</strain>
    </source>
</reference>
<accession>A0A7W7BSV0</accession>
<gene>
    <name evidence="2" type="ORF">BKA24_001777</name>
</gene>
<feature type="signal peptide" evidence="1">
    <location>
        <begin position="1"/>
        <end position="19"/>
    </location>
</feature>
<proteinExistence type="predicted"/>
<dbReference type="RefSeq" id="WP_184217220.1">
    <property type="nucleotide sequence ID" value="NZ_JACHMD010000001.1"/>
</dbReference>
<dbReference type="Proteomes" id="UP000573729">
    <property type="component" value="Unassembled WGS sequence"/>
</dbReference>
<evidence type="ECO:0000256" key="1">
    <source>
        <dbReference type="SAM" id="SignalP"/>
    </source>
</evidence>
<feature type="chain" id="PRO_5030659578" description="DUF4157 domain-containing protein" evidence="1">
    <location>
        <begin position="20"/>
        <end position="148"/>
    </location>
</feature>
<dbReference type="EMBL" id="JACHMD010000001">
    <property type="protein sequence ID" value="MBB4667068.1"/>
    <property type="molecule type" value="Genomic_DNA"/>
</dbReference>
<evidence type="ECO:0008006" key="4">
    <source>
        <dbReference type="Google" id="ProtNLM"/>
    </source>
</evidence>
<organism evidence="2 3">
    <name type="scientific">Microbacterium marinum</name>
    <dbReference type="NCBI Taxonomy" id="421115"/>
    <lineage>
        <taxon>Bacteria</taxon>
        <taxon>Bacillati</taxon>
        <taxon>Actinomycetota</taxon>
        <taxon>Actinomycetes</taxon>
        <taxon>Micrococcales</taxon>
        <taxon>Microbacteriaceae</taxon>
        <taxon>Microbacterium</taxon>
    </lineage>
</organism>